<organism evidence="2 3">
    <name type="scientific">Austropuccinia psidii MF-1</name>
    <dbReference type="NCBI Taxonomy" id="1389203"/>
    <lineage>
        <taxon>Eukaryota</taxon>
        <taxon>Fungi</taxon>
        <taxon>Dikarya</taxon>
        <taxon>Basidiomycota</taxon>
        <taxon>Pucciniomycotina</taxon>
        <taxon>Pucciniomycetes</taxon>
        <taxon>Pucciniales</taxon>
        <taxon>Sphaerophragmiaceae</taxon>
        <taxon>Austropuccinia</taxon>
    </lineage>
</organism>
<evidence type="ECO:0000313" key="2">
    <source>
        <dbReference type="EMBL" id="MBW0461750.1"/>
    </source>
</evidence>
<name>A0A9Q3BAM5_9BASI</name>
<feature type="signal peptide" evidence="1">
    <location>
        <begin position="1"/>
        <end position="19"/>
    </location>
</feature>
<dbReference type="AlphaFoldDB" id="A0A9Q3BAM5"/>
<gene>
    <name evidence="2" type="ORF">O181_001465</name>
</gene>
<reference evidence="2" key="1">
    <citation type="submission" date="2021-03" db="EMBL/GenBank/DDBJ databases">
        <title>Draft genome sequence of rust myrtle Austropuccinia psidii MF-1, a brazilian biotype.</title>
        <authorList>
            <person name="Quecine M.C."/>
            <person name="Pachon D.M.R."/>
            <person name="Bonatelli M.L."/>
            <person name="Correr F.H."/>
            <person name="Franceschini L.M."/>
            <person name="Leite T.F."/>
            <person name="Margarido G.R.A."/>
            <person name="Almeida C.A."/>
            <person name="Ferrarezi J.A."/>
            <person name="Labate C.A."/>
        </authorList>
    </citation>
    <scope>NUCLEOTIDE SEQUENCE</scope>
    <source>
        <strain evidence="2">MF-1</strain>
    </source>
</reference>
<dbReference type="Proteomes" id="UP000765509">
    <property type="component" value="Unassembled WGS sequence"/>
</dbReference>
<protein>
    <recommendedName>
        <fullName evidence="4">Secreted protein</fullName>
    </recommendedName>
</protein>
<feature type="chain" id="PRO_5040252758" description="Secreted protein" evidence="1">
    <location>
        <begin position="20"/>
        <end position="130"/>
    </location>
</feature>
<evidence type="ECO:0000256" key="1">
    <source>
        <dbReference type="SAM" id="SignalP"/>
    </source>
</evidence>
<accession>A0A9Q3BAM5</accession>
<evidence type="ECO:0008006" key="4">
    <source>
        <dbReference type="Google" id="ProtNLM"/>
    </source>
</evidence>
<keyword evidence="1" id="KW-0732">Signal</keyword>
<keyword evidence="3" id="KW-1185">Reference proteome</keyword>
<comment type="caution">
    <text evidence="2">The sequence shown here is derived from an EMBL/GenBank/DDBJ whole genome shotgun (WGS) entry which is preliminary data.</text>
</comment>
<dbReference type="EMBL" id="AVOT02000215">
    <property type="protein sequence ID" value="MBW0461750.1"/>
    <property type="molecule type" value="Genomic_DNA"/>
</dbReference>
<evidence type="ECO:0000313" key="3">
    <source>
        <dbReference type="Proteomes" id="UP000765509"/>
    </source>
</evidence>
<sequence length="130" mass="14591">MNALPIFFLAIFTLLGVHSETFAEYPCDPLIPNKQRPEPSDCIAALSSYDKYGKGSIIHSNSHNQKTCYTCQIEVASYGKTIDVDYAKARIELDRFLQRCTYRTGSFDVRSYGKTPARFTIDYGTSGHAC</sequence>
<proteinExistence type="predicted"/>